<sequence length="167" mass="19118">MDFYDLIRNQKTISDTFSITKLNRVLEDYPLQDPSSLVEWAVSGVNQPHGPKLIKLTIKANPKLICQRCNSYFVYPLDIDTTLEVVSSLKDLEEDVDSSGEIADSEHDKILTSQAQDMVSFIEDEILLNIPYIPKHEECPEELIPHPKFQEEVKESPFAILKKLKNN</sequence>
<protein>
    <recommendedName>
        <fullName evidence="3">Large ribosomal RNA subunit accumulation protein YceD</fullName>
    </recommendedName>
    <alternativeName>
        <fullName evidence="5">23S rRNA accumulation protein YceD</fullName>
    </alternativeName>
</protein>
<gene>
    <name evidence="6" type="ordered locus">TEQUI_1094</name>
</gene>
<evidence type="ECO:0000313" key="6">
    <source>
        <dbReference type="EMBL" id="ADU92018.1"/>
    </source>
</evidence>
<comment type="function">
    <text evidence="1">Plays a role in synthesis, processing and/or stability of 23S rRNA.</text>
</comment>
<evidence type="ECO:0000256" key="5">
    <source>
        <dbReference type="ARBA" id="ARBA00031841"/>
    </source>
</evidence>
<evidence type="ECO:0000256" key="1">
    <source>
        <dbReference type="ARBA" id="ARBA00002868"/>
    </source>
</evidence>
<dbReference type="PANTHER" id="PTHR38099:SF1">
    <property type="entry name" value="LARGE RIBOSOMAL RNA SUBUNIT ACCUMULATION PROTEIN YCED"/>
    <property type="match status" value="1"/>
</dbReference>
<organism evidence="6 7">
    <name type="scientific">Taylorella equigenitalis (strain MCE9)</name>
    <dbReference type="NCBI Taxonomy" id="937774"/>
    <lineage>
        <taxon>Bacteria</taxon>
        <taxon>Pseudomonadati</taxon>
        <taxon>Pseudomonadota</taxon>
        <taxon>Betaproteobacteria</taxon>
        <taxon>Burkholderiales</taxon>
        <taxon>Alcaligenaceae</taxon>
        <taxon>Taylorella</taxon>
    </lineage>
</organism>
<evidence type="ECO:0000256" key="2">
    <source>
        <dbReference type="ARBA" id="ARBA00010740"/>
    </source>
</evidence>
<dbReference type="InterPro" id="IPR003772">
    <property type="entry name" value="YceD"/>
</dbReference>
<proteinExistence type="inferred from homology"/>
<dbReference type="EMBL" id="CP002456">
    <property type="protein sequence ID" value="ADU92018.1"/>
    <property type="molecule type" value="Genomic_DNA"/>
</dbReference>
<dbReference type="PANTHER" id="PTHR38099">
    <property type="entry name" value="LARGE RIBOSOMAL RNA SUBUNIT ACCUMULATION PROTEIN YCED"/>
    <property type="match status" value="1"/>
</dbReference>
<dbReference type="AlphaFoldDB" id="A0A654KHT3"/>
<dbReference type="GO" id="GO:0042254">
    <property type="term" value="P:ribosome biogenesis"/>
    <property type="evidence" value="ECO:0007669"/>
    <property type="project" value="UniProtKB-KW"/>
</dbReference>
<dbReference type="Proteomes" id="UP000007472">
    <property type="component" value="Chromosome"/>
</dbReference>
<name>A0A654KHT3_TAYEM</name>
<accession>A0A654KHT3</accession>
<dbReference type="KEGG" id="teq:TEQUI_1094"/>
<dbReference type="GO" id="GO:0005829">
    <property type="term" value="C:cytosol"/>
    <property type="evidence" value="ECO:0007669"/>
    <property type="project" value="TreeGrafter"/>
</dbReference>
<evidence type="ECO:0000256" key="3">
    <source>
        <dbReference type="ARBA" id="ARBA00015716"/>
    </source>
</evidence>
<dbReference type="Pfam" id="PF02620">
    <property type="entry name" value="YceD"/>
    <property type="match status" value="1"/>
</dbReference>
<keyword evidence="4" id="KW-0690">Ribosome biogenesis</keyword>
<dbReference type="InterPro" id="IPR039255">
    <property type="entry name" value="YceD_bac"/>
</dbReference>
<evidence type="ECO:0000256" key="4">
    <source>
        <dbReference type="ARBA" id="ARBA00022517"/>
    </source>
</evidence>
<reference evidence="6 7" key="1">
    <citation type="journal article" date="2011" name="J. Bacteriol.">
        <title>Genome sequence of Taylorella equigenitalis MCE9, the causative agent of contagious equine metritis.</title>
        <authorList>
            <person name="Hebert L."/>
            <person name="Moumen B."/>
            <person name="Duquesne F."/>
            <person name="Breuil M.F."/>
            <person name="Laugier C."/>
            <person name="Batto J.M."/>
            <person name="Renault P."/>
            <person name="Petry S."/>
        </authorList>
    </citation>
    <scope>NUCLEOTIDE SEQUENCE [LARGE SCALE GENOMIC DNA]</scope>
    <source>
        <strain evidence="6 7">MCE9</strain>
    </source>
</reference>
<comment type="similarity">
    <text evidence="2">Belongs to the DUF177 domain family.</text>
</comment>
<evidence type="ECO:0000313" key="7">
    <source>
        <dbReference type="Proteomes" id="UP000007472"/>
    </source>
</evidence>